<accession>A0A6A6DIH8</accession>
<sequence>MSDAKPTYHLPSNFSTVPPPKGPFHLGTVLKDFEQKEQMAPLNQGADKRININTDIYSDHKGKFTATRSQLRSGELGLWAKVMGIQGIGVEANIFAARNDTDTYSFDNLDTEYFYPSPSYISSCMALSDVDDYLKGRQYKKSVYLITGLKVAKGVTVKVEKSSNIEGKISAGVNPPEGVVKVGPKAEGTVESKPVYAFTESSDIVVGIQCLRLFHYKTSWFGVKAVESEYVTTGATFHGEDESKPEQKLDNFIAVKPEDYKIPGLVSYMDGDET</sequence>
<feature type="region of interest" description="Disordered" evidence="1">
    <location>
        <begin position="1"/>
        <end position="21"/>
    </location>
</feature>
<keyword evidence="3" id="KW-1185">Reference proteome</keyword>
<gene>
    <name evidence="2" type="ORF">K469DRAFT_716335</name>
</gene>
<evidence type="ECO:0000313" key="2">
    <source>
        <dbReference type="EMBL" id="KAF2179334.1"/>
    </source>
</evidence>
<name>A0A6A6DIH8_9PEZI</name>
<evidence type="ECO:0000256" key="1">
    <source>
        <dbReference type="SAM" id="MobiDB-lite"/>
    </source>
</evidence>
<dbReference type="Proteomes" id="UP000800200">
    <property type="component" value="Unassembled WGS sequence"/>
</dbReference>
<protein>
    <submittedName>
        <fullName evidence="2">Uncharacterized protein</fullName>
    </submittedName>
</protein>
<proteinExistence type="predicted"/>
<organism evidence="2 3">
    <name type="scientific">Zopfia rhizophila CBS 207.26</name>
    <dbReference type="NCBI Taxonomy" id="1314779"/>
    <lineage>
        <taxon>Eukaryota</taxon>
        <taxon>Fungi</taxon>
        <taxon>Dikarya</taxon>
        <taxon>Ascomycota</taxon>
        <taxon>Pezizomycotina</taxon>
        <taxon>Dothideomycetes</taxon>
        <taxon>Dothideomycetes incertae sedis</taxon>
        <taxon>Zopfiaceae</taxon>
        <taxon>Zopfia</taxon>
    </lineage>
</organism>
<reference evidence="2" key="1">
    <citation type="journal article" date="2020" name="Stud. Mycol.">
        <title>101 Dothideomycetes genomes: a test case for predicting lifestyles and emergence of pathogens.</title>
        <authorList>
            <person name="Haridas S."/>
            <person name="Albert R."/>
            <person name="Binder M."/>
            <person name="Bloem J."/>
            <person name="Labutti K."/>
            <person name="Salamov A."/>
            <person name="Andreopoulos B."/>
            <person name="Baker S."/>
            <person name="Barry K."/>
            <person name="Bills G."/>
            <person name="Bluhm B."/>
            <person name="Cannon C."/>
            <person name="Castanera R."/>
            <person name="Culley D."/>
            <person name="Daum C."/>
            <person name="Ezra D."/>
            <person name="Gonzalez J."/>
            <person name="Henrissat B."/>
            <person name="Kuo A."/>
            <person name="Liang C."/>
            <person name="Lipzen A."/>
            <person name="Lutzoni F."/>
            <person name="Magnuson J."/>
            <person name="Mondo S."/>
            <person name="Nolan M."/>
            <person name="Ohm R."/>
            <person name="Pangilinan J."/>
            <person name="Park H.-J."/>
            <person name="Ramirez L."/>
            <person name="Alfaro M."/>
            <person name="Sun H."/>
            <person name="Tritt A."/>
            <person name="Yoshinaga Y."/>
            <person name="Zwiers L.-H."/>
            <person name="Turgeon B."/>
            <person name="Goodwin S."/>
            <person name="Spatafora J."/>
            <person name="Crous P."/>
            <person name="Grigoriev I."/>
        </authorList>
    </citation>
    <scope>NUCLEOTIDE SEQUENCE</scope>
    <source>
        <strain evidence="2">CBS 207.26</strain>
    </source>
</reference>
<dbReference type="AlphaFoldDB" id="A0A6A6DIH8"/>
<evidence type="ECO:0000313" key="3">
    <source>
        <dbReference type="Proteomes" id="UP000800200"/>
    </source>
</evidence>
<dbReference type="EMBL" id="ML994667">
    <property type="protein sequence ID" value="KAF2179334.1"/>
    <property type="molecule type" value="Genomic_DNA"/>
</dbReference>
<dbReference type="OrthoDB" id="4500473at2759"/>